<name>A0A923MFY5_9FIRM</name>
<evidence type="ECO:0000256" key="4">
    <source>
        <dbReference type="ARBA" id="ARBA00022692"/>
    </source>
</evidence>
<keyword evidence="5 7" id="KW-1133">Transmembrane helix</keyword>
<comment type="caution">
    <text evidence="9">The sequence shown here is derived from an EMBL/GenBank/DDBJ whole genome shotgun (WGS) entry which is preliminary data.</text>
</comment>
<keyword evidence="6 7" id="KW-0472">Membrane</keyword>
<reference evidence="9" key="1">
    <citation type="submission" date="2020-08" db="EMBL/GenBank/DDBJ databases">
        <title>Genome public.</title>
        <authorList>
            <person name="Liu C."/>
            <person name="Sun Q."/>
        </authorList>
    </citation>
    <scope>NUCLEOTIDE SEQUENCE</scope>
    <source>
        <strain evidence="9">BX15</strain>
    </source>
</reference>
<keyword evidence="2 7" id="KW-0813">Transport</keyword>
<dbReference type="InterPro" id="IPR035906">
    <property type="entry name" value="MetI-like_sf"/>
</dbReference>
<keyword evidence="3" id="KW-1003">Cell membrane</keyword>
<comment type="similarity">
    <text evidence="7">Belongs to the binding-protein-dependent transport system permease family.</text>
</comment>
<evidence type="ECO:0000256" key="1">
    <source>
        <dbReference type="ARBA" id="ARBA00004651"/>
    </source>
</evidence>
<evidence type="ECO:0000313" key="9">
    <source>
        <dbReference type="EMBL" id="MBC5768838.1"/>
    </source>
</evidence>
<evidence type="ECO:0000313" key="10">
    <source>
        <dbReference type="Proteomes" id="UP000620327"/>
    </source>
</evidence>
<dbReference type="Proteomes" id="UP000620327">
    <property type="component" value="Unassembled WGS sequence"/>
</dbReference>
<dbReference type="AlphaFoldDB" id="A0A923MFY5"/>
<dbReference type="SUPFAM" id="SSF161098">
    <property type="entry name" value="MetI-like"/>
    <property type="match status" value="1"/>
</dbReference>
<dbReference type="InterPro" id="IPR045621">
    <property type="entry name" value="BPD_transp_1_N"/>
</dbReference>
<feature type="domain" description="ABC transmembrane type-1" evidence="8">
    <location>
        <begin position="94"/>
        <end position="296"/>
    </location>
</feature>
<dbReference type="InterPro" id="IPR000515">
    <property type="entry name" value="MetI-like"/>
</dbReference>
<protein>
    <submittedName>
        <fullName evidence="9">ABC transporter permease</fullName>
    </submittedName>
</protein>
<organism evidence="9 10">
    <name type="scientific">Dysosmobacter segnis</name>
    <dbReference type="NCBI Taxonomy" id="2763042"/>
    <lineage>
        <taxon>Bacteria</taxon>
        <taxon>Bacillati</taxon>
        <taxon>Bacillota</taxon>
        <taxon>Clostridia</taxon>
        <taxon>Eubacteriales</taxon>
        <taxon>Oscillospiraceae</taxon>
        <taxon>Dysosmobacter</taxon>
    </lineage>
</organism>
<comment type="subcellular location">
    <subcellularLocation>
        <location evidence="1 7">Cell membrane</location>
        <topology evidence="1 7">Multi-pass membrane protein</topology>
    </subcellularLocation>
</comment>
<sequence length="312" mass="33961">MRYTARKILTLLVTMLVVSLLTFAAFDMISGDPAATLLGTQATPEKVEALRTEMGLNRPMLVRYGEWLAGFFTGNLGVSFQYRQPVQALLGPKMLVTLCLSLVSFVLIVVVSLPLGLLSANGKLDGLHTFLNQFCMAVPPFFTGILISWCFGICLRAFVPGDFPGLDRNLGKSLVYLFFAAVSIAIPRVAMTVRMLRSTVISEMNKPYVRTAIARGNDRRQVLWGHVLKNSLVPTVTFLGQTMAEIVAGSIVVEQVFSVPGLGRMLVASISSQDYPVVEAIVVILAFWVVLSGTLADLVNRCIDPRMGGIGK</sequence>
<dbReference type="Gene3D" id="1.10.3720.10">
    <property type="entry name" value="MetI-like"/>
    <property type="match status" value="1"/>
</dbReference>
<evidence type="ECO:0000256" key="2">
    <source>
        <dbReference type="ARBA" id="ARBA00022448"/>
    </source>
</evidence>
<dbReference type="CDD" id="cd06261">
    <property type="entry name" value="TM_PBP2"/>
    <property type="match status" value="1"/>
</dbReference>
<feature type="transmembrane region" description="Helical" evidence="7">
    <location>
        <begin position="94"/>
        <end position="117"/>
    </location>
</feature>
<evidence type="ECO:0000256" key="5">
    <source>
        <dbReference type="ARBA" id="ARBA00022989"/>
    </source>
</evidence>
<dbReference type="PROSITE" id="PS50928">
    <property type="entry name" value="ABC_TM1"/>
    <property type="match status" value="1"/>
</dbReference>
<gene>
    <name evidence="9" type="ORF">H8Z83_00540</name>
</gene>
<feature type="transmembrane region" description="Helical" evidence="7">
    <location>
        <begin position="170"/>
        <end position="190"/>
    </location>
</feature>
<proteinExistence type="inferred from homology"/>
<dbReference type="GO" id="GO:0071916">
    <property type="term" value="F:dipeptide transmembrane transporter activity"/>
    <property type="evidence" value="ECO:0007669"/>
    <property type="project" value="TreeGrafter"/>
</dbReference>
<dbReference type="PANTHER" id="PTHR43163">
    <property type="entry name" value="DIPEPTIDE TRANSPORT SYSTEM PERMEASE PROTEIN DPPB-RELATED"/>
    <property type="match status" value="1"/>
</dbReference>
<accession>A0A923MFY5</accession>
<keyword evidence="4 7" id="KW-0812">Transmembrane</keyword>
<evidence type="ECO:0000256" key="3">
    <source>
        <dbReference type="ARBA" id="ARBA00022475"/>
    </source>
</evidence>
<feature type="transmembrane region" description="Helical" evidence="7">
    <location>
        <begin position="280"/>
        <end position="299"/>
    </location>
</feature>
<evidence type="ECO:0000256" key="7">
    <source>
        <dbReference type="RuleBase" id="RU363032"/>
    </source>
</evidence>
<evidence type="ECO:0000256" key="6">
    <source>
        <dbReference type="ARBA" id="ARBA00023136"/>
    </source>
</evidence>
<keyword evidence="10" id="KW-1185">Reference proteome</keyword>
<dbReference type="Pfam" id="PF19300">
    <property type="entry name" value="BPD_transp_1_N"/>
    <property type="match status" value="1"/>
</dbReference>
<dbReference type="PANTHER" id="PTHR43163:SF6">
    <property type="entry name" value="DIPEPTIDE TRANSPORT SYSTEM PERMEASE PROTEIN DPPB-RELATED"/>
    <property type="match status" value="1"/>
</dbReference>
<dbReference type="GO" id="GO:0005886">
    <property type="term" value="C:plasma membrane"/>
    <property type="evidence" value="ECO:0007669"/>
    <property type="project" value="UniProtKB-SubCell"/>
</dbReference>
<dbReference type="EMBL" id="JACOQI010000001">
    <property type="protein sequence ID" value="MBC5768838.1"/>
    <property type="molecule type" value="Genomic_DNA"/>
</dbReference>
<evidence type="ECO:0000259" key="8">
    <source>
        <dbReference type="PROSITE" id="PS50928"/>
    </source>
</evidence>
<feature type="transmembrane region" description="Helical" evidence="7">
    <location>
        <begin position="137"/>
        <end position="158"/>
    </location>
</feature>
<dbReference type="Pfam" id="PF00528">
    <property type="entry name" value="BPD_transp_1"/>
    <property type="match status" value="1"/>
</dbReference>
<dbReference type="RefSeq" id="WP_187013244.1">
    <property type="nucleotide sequence ID" value="NZ_JACOQI010000001.1"/>
</dbReference>